<dbReference type="KEGG" id="mhaz:BHR79_01490"/>
<dbReference type="Gene3D" id="3.40.718.10">
    <property type="entry name" value="Isopropylmalate Dehydrogenase"/>
    <property type="match status" value="1"/>
</dbReference>
<dbReference type="Proteomes" id="UP000267921">
    <property type="component" value="Unassembled WGS sequence"/>
</dbReference>
<dbReference type="EMBL" id="FNMU01000001">
    <property type="protein sequence ID" value="SDW01201.1"/>
    <property type="molecule type" value="Genomic_DNA"/>
</dbReference>
<gene>
    <name evidence="4" type="ORF">BHR79_01490</name>
    <name evidence="5" type="ORF">EFE40_01300</name>
    <name evidence="6" type="ORF">SAMN04515625_0120</name>
</gene>
<dbReference type="InterPro" id="IPR016764">
    <property type="entry name" value="MeTrfase_MtxX_xsu"/>
</dbReference>
<dbReference type="SUPFAM" id="SSF53659">
    <property type="entry name" value="Isocitrate/Isopropylmalate dehydrogenase-like"/>
    <property type="match status" value="1"/>
</dbReference>
<evidence type="ECO:0000313" key="9">
    <source>
        <dbReference type="Proteomes" id="UP000267921"/>
    </source>
</evidence>
<keyword evidence="2 4" id="KW-0489">Methyltransferase</keyword>
<dbReference type="NCBIfam" id="TIGR03270">
    <property type="entry name" value="methan_mark_4"/>
    <property type="match status" value="1"/>
</dbReference>
<dbReference type="EMBL" id="RJJG01000001">
    <property type="protein sequence ID" value="RNI10846.1"/>
    <property type="molecule type" value="Genomic_DNA"/>
</dbReference>
<keyword evidence="3 4" id="KW-0808">Transferase</keyword>
<reference evidence="5 9" key="3">
    <citation type="submission" date="2018-10" db="EMBL/GenBank/DDBJ databases">
        <title>Cultivation of a novel Methanohalophilus strain from Kebrit Deep of the Red Sea and a genomic comparison of members of the genus Methanohalophilus.</title>
        <authorList>
            <person name="Guan Y."/>
            <person name="Ngugi D.K."/>
            <person name="Stingl U."/>
        </authorList>
    </citation>
    <scope>NUCLEOTIDE SEQUENCE [LARGE SCALE GENOMIC DNA]</scope>
    <source>
        <strain evidence="5 9">DSM 3094</strain>
    </source>
</reference>
<evidence type="ECO:0000256" key="2">
    <source>
        <dbReference type="ARBA" id="ARBA00022603"/>
    </source>
</evidence>
<evidence type="ECO:0000313" key="6">
    <source>
        <dbReference type="EMBL" id="SDW01201.1"/>
    </source>
</evidence>
<proteinExistence type="inferred from homology"/>
<dbReference type="AlphaFoldDB" id="A0A1L3Q0A9"/>
<dbReference type="OrthoDB" id="53227at2157"/>
<dbReference type="Proteomes" id="UP000186879">
    <property type="component" value="Chromosome"/>
</dbReference>
<comment type="similarity">
    <text evidence="1">Belongs to the MtxX family.</text>
</comment>
<dbReference type="EMBL" id="CP017921">
    <property type="protein sequence ID" value="APH38285.1"/>
    <property type="molecule type" value="Genomic_DNA"/>
</dbReference>
<evidence type="ECO:0000256" key="1">
    <source>
        <dbReference type="ARBA" id="ARBA00009125"/>
    </source>
</evidence>
<protein>
    <submittedName>
        <fullName evidence="4">Methyltransferase</fullName>
    </submittedName>
    <submittedName>
        <fullName evidence="6">Putative methanogen marker protein 4</fullName>
    </submittedName>
</protein>
<reference evidence="4 7" key="1">
    <citation type="submission" date="2016-10" db="EMBL/GenBank/DDBJ databases">
        <title>Methanohalophilus halophilus.</title>
        <authorList>
            <person name="L'haridon S."/>
        </authorList>
    </citation>
    <scope>NUCLEOTIDE SEQUENCE [LARGE SCALE GENOMIC DNA]</scope>
    <source>
        <strain evidence="4 7">Z-7982</strain>
    </source>
</reference>
<dbReference type="GO" id="GO:0032259">
    <property type="term" value="P:methylation"/>
    <property type="evidence" value="ECO:0007669"/>
    <property type="project" value="UniProtKB-KW"/>
</dbReference>
<dbReference type="RefSeq" id="WP_072560546.1">
    <property type="nucleotide sequence ID" value="NZ_CP017921.1"/>
</dbReference>
<dbReference type="Proteomes" id="UP000198669">
    <property type="component" value="Unassembled WGS sequence"/>
</dbReference>
<evidence type="ECO:0000313" key="4">
    <source>
        <dbReference type="EMBL" id="APH38285.1"/>
    </source>
</evidence>
<dbReference type="GO" id="GO:0008168">
    <property type="term" value="F:methyltransferase activity"/>
    <property type="evidence" value="ECO:0007669"/>
    <property type="project" value="UniProtKB-KW"/>
</dbReference>
<evidence type="ECO:0000313" key="5">
    <source>
        <dbReference type="EMBL" id="RNI10846.1"/>
    </source>
</evidence>
<organism evidence="4 7">
    <name type="scientific">Methanohalophilus halophilus</name>
    <dbReference type="NCBI Taxonomy" id="2177"/>
    <lineage>
        <taxon>Archaea</taxon>
        <taxon>Methanobacteriati</taxon>
        <taxon>Methanobacteriota</taxon>
        <taxon>Stenosarchaea group</taxon>
        <taxon>Methanomicrobia</taxon>
        <taxon>Methanosarcinales</taxon>
        <taxon>Methanosarcinaceae</taxon>
        <taxon>Methanohalophilus</taxon>
    </lineage>
</organism>
<dbReference type="PIRSF" id="PIRSF019709">
    <property type="entry name" value="Methyltransf_MtxX"/>
    <property type="match status" value="1"/>
</dbReference>
<reference evidence="6 8" key="2">
    <citation type="submission" date="2016-10" db="EMBL/GenBank/DDBJ databases">
        <authorList>
            <person name="de Groot N.N."/>
        </authorList>
    </citation>
    <scope>NUCLEOTIDE SEQUENCE [LARGE SCALE GENOMIC DNA]</scope>
    <source>
        <strain evidence="6 8">Z-7982</strain>
    </source>
</reference>
<accession>A0A1L3Q0A9</accession>
<evidence type="ECO:0000256" key="3">
    <source>
        <dbReference type="ARBA" id="ARBA00022679"/>
    </source>
</evidence>
<dbReference type="STRING" id="2177.BHR79_01490"/>
<keyword evidence="7" id="KW-1185">Reference proteome</keyword>
<sequence>MQKKTDGLLDIIRTRALDNCPRVALGVRNPTPKLIQSAEKAQVEGYARVVLVGDQRDISAIGTNLEVIDTPQPEEVLGSLLASGDVEAAVRGTAKASGTLSHLKEVLGIEKLYRVAFLLTHDNNPFFLAPVGIDEGHSLSDKIELVKRSAAYIRRFGIEPVVGILSGGRMGDLGRDERVDRTLADADFLANRLNDAGIDAKHYTILIEDAIRESNFILAPDGISGNLIFRSLVFLGGGNGIGAPVLMDRHVFIDTSRVGGHYTLAIMLAAALVSNKREVV</sequence>
<dbReference type="GeneID" id="30582388"/>
<evidence type="ECO:0000313" key="7">
    <source>
        <dbReference type="Proteomes" id="UP000186879"/>
    </source>
</evidence>
<name>A0A1L3Q0A9_9EURY</name>
<evidence type="ECO:0000313" key="8">
    <source>
        <dbReference type="Proteomes" id="UP000198669"/>
    </source>
</evidence>